<dbReference type="Gene3D" id="3.20.20.140">
    <property type="entry name" value="Metal-dependent hydrolases"/>
    <property type="match status" value="1"/>
</dbReference>
<evidence type="ECO:0008006" key="3">
    <source>
        <dbReference type="Google" id="ProtNLM"/>
    </source>
</evidence>
<dbReference type="AlphaFoldDB" id="A0A0S8GAA5"/>
<evidence type="ECO:0000313" key="2">
    <source>
        <dbReference type="Proteomes" id="UP000051096"/>
    </source>
</evidence>
<proteinExistence type="predicted"/>
<protein>
    <recommendedName>
        <fullName evidence="3">Phosphotransferase</fullName>
    </recommendedName>
</protein>
<feature type="non-terminal residue" evidence="1">
    <location>
        <position position="1"/>
    </location>
</feature>
<reference evidence="1 2" key="1">
    <citation type="journal article" date="2015" name="Microbiome">
        <title>Genomic resolution of linkages in carbon, nitrogen, and sulfur cycling among widespread estuary sediment bacteria.</title>
        <authorList>
            <person name="Baker B.J."/>
            <person name="Lazar C.S."/>
            <person name="Teske A.P."/>
            <person name="Dick G.J."/>
        </authorList>
    </citation>
    <scope>NUCLEOTIDE SEQUENCE [LARGE SCALE GENOMIC DNA]</scope>
    <source>
        <strain evidence="1">SM23_60</strain>
    </source>
</reference>
<dbReference type="EMBL" id="LJUO01000125">
    <property type="protein sequence ID" value="KPK69474.1"/>
    <property type="molecule type" value="Genomic_DNA"/>
</dbReference>
<accession>A0A0S8GAA5</accession>
<sequence length="90" mass="10234">VIAHPGTINDEQIIYQLILDGCQGIEVWHPDHTHRCRQKLTEIAMKNGLLMTGGSDCHGRRGKNGYQIGMTGCMKEHVMELKKHKRNKAR</sequence>
<gene>
    <name evidence="1" type="ORF">AMJ87_10475</name>
</gene>
<name>A0A0S8GAA5_UNCW3</name>
<evidence type="ECO:0000313" key="1">
    <source>
        <dbReference type="EMBL" id="KPK69474.1"/>
    </source>
</evidence>
<organism evidence="1 2">
    <name type="scientific">candidate division WOR_3 bacterium SM23_60</name>
    <dbReference type="NCBI Taxonomy" id="1703780"/>
    <lineage>
        <taxon>Bacteria</taxon>
        <taxon>Bacteria division WOR-3</taxon>
    </lineage>
</organism>
<dbReference type="SUPFAM" id="SSF89550">
    <property type="entry name" value="PHP domain-like"/>
    <property type="match status" value="1"/>
</dbReference>
<dbReference type="Proteomes" id="UP000051096">
    <property type="component" value="Unassembled WGS sequence"/>
</dbReference>
<comment type="caution">
    <text evidence="1">The sequence shown here is derived from an EMBL/GenBank/DDBJ whole genome shotgun (WGS) entry which is preliminary data.</text>
</comment>
<dbReference type="InterPro" id="IPR016195">
    <property type="entry name" value="Pol/histidinol_Pase-like"/>
</dbReference>